<evidence type="ECO:0000259" key="1">
    <source>
        <dbReference type="SMART" id="SM00966"/>
    </source>
</evidence>
<dbReference type="Gene3D" id="2.10.260.10">
    <property type="match status" value="1"/>
</dbReference>
<dbReference type="InterPro" id="IPR037914">
    <property type="entry name" value="SpoVT-AbrB_sf"/>
</dbReference>
<gene>
    <name evidence="2" type="ORF">PN36_19960</name>
</gene>
<protein>
    <recommendedName>
        <fullName evidence="1">SpoVT-AbrB domain-containing protein</fullName>
    </recommendedName>
</protein>
<dbReference type="GO" id="GO:0003677">
    <property type="term" value="F:DNA binding"/>
    <property type="evidence" value="ECO:0007669"/>
    <property type="project" value="InterPro"/>
</dbReference>
<dbReference type="AlphaFoldDB" id="A0A4E0QMX7"/>
<sequence>MAPVTVYLSDTGQLPLSKSLRNRLKWKSGMKLTIVLTDKGLLVKPVSQKAKYRLENLRGFLKHDGPQISDEALLSPVDYFEQKNLI</sequence>
<dbReference type="SMART" id="SM00966">
    <property type="entry name" value="SpoVT_AbrB"/>
    <property type="match status" value="1"/>
</dbReference>
<evidence type="ECO:0000313" key="2">
    <source>
        <dbReference type="EMBL" id="TGO02739.1"/>
    </source>
</evidence>
<organism evidence="2 3">
    <name type="scientific">Candidatus Thiomargarita nelsonii</name>
    <dbReference type="NCBI Taxonomy" id="1003181"/>
    <lineage>
        <taxon>Bacteria</taxon>
        <taxon>Pseudomonadati</taxon>
        <taxon>Pseudomonadota</taxon>
        <taxon>Gammaproteobacteria</taxon>
        <taxon>Thiotrichales</taxon>
        <taxon>Thiotrichaceae</taxon>
        <taxon>Thiomargarita</taxon>
    </lineage>
</organism>
<comment type="caution">
    <text evidence="2">The sequence shown here is derived from an EMBL/GenBank/DDBJ whole genome shotgun (WGS) entry which is preliminary data.</text>
</comment>
<dbReference type="InterPro" id="IPR007159">
    <property type="entry name" value="SpoVT-AbrB_dom"/>
</dbReference>
<evidence type="ECO:0000313" key="3">
    <source>
        <dbReference type="Proteomes" id="UP000030428"/>
    </source>
</evidence>
<reference evidence="2 3" key="1">
    <citation type="journal article" date="2016" name="Front. Microbiol.">
        <title>Single-Cell (Meta-)Genomics of a Dimorphic Candidatus Thiomargarita nelsonii Reveals Genomic Plasticity.</title>
        <authorList>
            <person name="Flood B.E."/>
            <person name="Fliss P."/>
            <person name="Jones D.S."/>
            <person name="Dick G.J."/>
            <person name="Jain S."/>
            <person name="Kaster A.K."/>
            <person name="Winkel M."/>
            <person name="Mussmann M."/>
            <person name="Bailey J."/>
        </authorList>
    </citation>
    <scope>NUCLEOTIDE SEQUENCE [LARGE SCALE GENOMIC DNA]</scope>
    <source>
        <strain evidence="2">Hydrate Ridge</strain>
    </source>
</reference>
<feature type="domain" description="SpoVT-AbrB" evidence="1">
    <location>
        <begin position="6"/>
        <end position="51"/>
    </location>
</feature>
<proteinExistence type="predicted"/>
<dbReference type="EMBL" id="JSZA02000084">
    <property type="protein sequence ID" value="TGO02739.1"/>
    <property type="molecule type" value="Genomic_DNA"/>
</dbReference>
<accession>A0A4E0QMX7</accession>
<dbReference type="Proteomes" id="UP000030428">
    <property type="component" value="Unassembled WGS sequence"/>
</dbReference>
<name>A0A4E0QMX7_9GAMM</name>
<keyword evidence="3" id="KW-1185">Reference proteome</keyword>
<dbReference type="SUPFAM" id="SSF89447">
    <property type="entry name" value="AbrB/MazE/MraZ-like"/>
    <property type="match status" value="1"/>
</dbReference>